<keyword evidence="6" id="KW-0560">Oxidoreductase</keyword>
<evidence type="ECO:0000256" key="9">
    <source>
        <dbReference type="ARBA" id="ARBA00032824"/>
    </source>
</evidence>
<dbReference type="SUPFAM" id="SSF52833">
    <property type="entry name" value="Thioredoxin-like"/>
    <property type="match status" value="1"/>
</dbReference>
<accession>A0ABT8RH24</accession>
<dbReference type="PANTHER" id="PTHR42801:SF4">
    <property type="entry name" value="AHPC_TSA FAMILY PROTEIN"/>
    <property type="match status" value="1"/>
</dbReference>
<dbReference type="InterPro" id="IPR050924">
    <property type="entry name" value="Peroxiredoxin_BCP/PrxQ"/>
</dbReference>
<dbReference type="PROSITE" id="PS51352">
    <property type="entry name" value="THIOREDOXIN_2"/>
    <property type="match status" value="1"/>
</dbReference>
<comment type="caution">
    <text evidence="14">The sequence shown here is derived from an EMBL/GenBank/DDBJ whole genome shotgun (WGS) entry which is preliminary data.</text>
</comment>
<evidence type="ECO:0000256" key="12">
    <source>
        <dbReference type="ARBA" id="ARBA00049091"/>
    </source>
</evidence>
<evidence type="ECO:0000256" key="11">
    <source>
        <dbReference type="ARBA" id="ARBA00042639"/>
    </source>
</evidence>
<dbReference type="Pfam" id="PF00578">
    <property type="entry name" value="AhpC-TSA"/>
    <property type="match status" value="1"/>
</dbReference>
<dbReference type="Proteomes" id="UP001168528">
    <property type="component" value="Unassembled WGS sequence"/>
</dbReference>
<evidence type="ECO:0000256" key="6">
    <source>
        <dbReference type="ARBA" id="ARBA00023002"/>
    </source>
</evidence>
<dbReference type="Gene3D" id="3.40.30.10">
    <property type="entry name" value="Glutaredoxin"/>
    <property type="match status" value="1"/>
</dbReference>
<dbReference type="InterPro" id="IPR024706">
    <property type="entry name" value="Peroxiredoxin_AhpC-typ"/>
</dbReference>
<dbReference type="InterPro" id="IPR013766">
    <property type="entry name" value="Thioredoxin_domain"/>
</dbReference>
<evidence type="ECO:0000313" key="14">
    <source>
        <dbReference type="EMBL" id="MDO1450458.1"/>
    </source>
</evidence>
<evidence type="ECO:0000313" key="15">
    <source>
        <dbReference type="Proteomes" id="UP001168528"/>
    </source>
</evidence>
<keyword evidence="5" id="KW-0049">Antioxidant</keyword>
<comment type="catalytic activity">
    <reaction evidence="12">
        <text>a hydroperoxide + [thioredoxin]-dithiol = an alcohol + [thioredoxin]-disulfide + H2O</text>
        <dbReference type="Rhea" id="RHEA:62620"/>
        <dbReference type="Rhea" id="RHEA-COMP:10698"/>
        <dbReference type="Rhea" id="RHEA-COMP:10700"/>
        <dbReference type="ChEBI" id="CHEBI:15377"/>
        <dbReference type="ChEBI" id="CHEBI:29950"/>
        <dbReference type="ChEBI" id="CHEBI:30879"/>
        <dbReference type="ChEBI" id="CHEBI:35924"/>
        <dbReference type="ChEBI" id="CHEBI:50058"/>
        <dbReference type="EC" id="1.11.1.24"/>
    </reaction>
</comment>
<dbReference type="RefSeq" id="WP_302041258.1">
    <property type="nucleotide sequence ID" value="NZ_JAUKPO010000030.1"/>
</dbReference>
<dbReference type="InterPro" id="IPR000866">
    <property type="entry name" value="AhpC/TSA"/>
</dbReference>
<dbReference type="EC" id="1.11.1.24" evidence="3"/>
<keyword evidence="7" id="KW-1015">Disulfide bond</keyword>
<evidence type="ECO:0000259" key="13">
    <source>
        <dbReference type="PROSITE" id="PS51352"/>
    </source>
</evidence>
<protein>
    <recommendedName>
        <fullName evidence="3">thioredoxin-dependent peroxiredoxin</fullName>
        <ecNumber evidence="3">1.11.1.24</ecNumber>
    </recommendedName>
    <alternativeName>
        <fullName evidence="9">Thioredoxin peroxidase</fullName>
    </alternativeName>
    <alternativeName>
        <fullName evidence="11">Thioredoxin-dependent peroxiredoxin Bcp</fullName>
    </alternativeName>
</protein>
<proteinExistence type="inferred from homology"/>
<comment type="similarity">
    <text evidence="10">Belongs to the peroxiredoxin family. BCP/PrxQ subfamily.</text>
</comment>
<evidence type="ECO:0000256" key="2">
    <source>
        <dbReference type="ARBA" id="ARBA00011245"/>
    </source>
</evidence>
<reference evidence="14" key="1">
    <citation type="submission" date="2023-07" db="EMBL/GenBank/DDBJ databases">
        <title>The genome sequence of Rhodocytophaga aerolata KACC 12507.</title>
        <authorList>
            <person name="Zhang X."/>
        </authorList>
    </citation>
    <scope>NUCLEOTIDE SEQUENCE</scope>
    <source>
        <strain evidence="14">KACC 12507</strain>
    </source>
</reference>
<organism evidence="14 15">
    <name type="scientific">Rhodocytophaga aerolata</name>
    <dbReference type="NCBI Taxonomy" id="455078"/>
    <lineage>
        <taxon>Bacteria</taxon>
        <taxon>Pseudomonadati</taxon>
        <taxon>Bacteroidota</taxon>
        <taxon>Cytophagia</taxon>
        <taxon>Cytophagales</taxon>
        <taxon>Rhodocytophagaceae</taxon>
        <taxon>Rhodocytophaga</taxon>
    </lineage>
</organism>
<comment type="subunit">
    <text evidence="2">Monomer.</text>
</comment>
<evidence type="ECO:0000256" key="5">
    <source>
        <dbReference type="ARBA" id="ARBA00022862"/>
    </source>
</evidence>
<feature type="domain" description="Thioredoxin" evidence="13">
    <location>
        <begin position="3"/>
        <end position="152"/>
    </location>
</feature>
<name>A0ABT8RH24_9BACT</name>
<evidence type="ECO:0000256" key="1">
    <source>
        <dbReference type="ARBA" id="ARBA00003330"/>
    </source>
</evidence>
<evidence type="ECO:0000256" key="3">
    <source>
        <dbReference type="ARBA" id="ARBA00013017"/>
    </source>
</evidence>
<dbReference type="InterPro" id="IPR036249">
    <property type="entry name" value="Thioredoxin-like_sf"/>
</dbReference>
<evidence type="ECO:0000256" key="8">
    <source>
        <dbReference type="ARBA" id="ARBA00023284"/>
    </source>
</evidence>
<dbReference type="PIRSF" id="PIRSF000239">
    <property type="entry name" value="AHPC"/>
    <property type="match status" value="1"/>
</dbReference>
<dbReference type="EMBL" id="JAUKPO010000030">
    <property type="protein sequence ID" value="MDO1450458.1"/>
    <property type="molecule type" value="Genomic_DNA"/>
</dbReference>
<evidence type="ECO:0000256" key="4">
    <source>
        <dbReference type="ARBA" id="ARBA00022559"/>
    </source>
</evidence>
<comment type="function">
    <text evidence="1">Thiol-specific peroxidase that catalyzes the reduction of hydrogen peroxide and organic hydroperoxides to water and alcohols, respectively. Plays a role in cell protection against oxidative stress by detoxifying peroxides and as sensor of hydrogen peroxide-mediated signaling events.</text>
</comment>
<evidence type="ECO:0000256" key="7">
    <source>
        <dbReference type="ARBA" id="ARBA00023157"/>
    </source>
</evidence>
<keyword evidence="15" id="KW-1185">Reference proteome</keyword>
<keyword evidence="4" id="KW-0575">Peroxidase</keyword>
<dbReference type="PANTHER" id="PTHR42801">
    <property type="entry name" value="THIOREDOXIN-DEPENDENT PEROXIDE REDUCTASE"/>
    <property type="match status" value="1"/>
</dbReference>
<gene>
    <name evidence="14" type="ORF">Q0590_29555</name>
</gene>
<sequence length="157" mass="17941">MTLLLHEQAPGFSLASTSSHIFQLHQDFHNKACILFFYARDFNTTCTEEICGFRDHYSTLQKLGIAVAGISRDDIVTHIHFKDKYDLPFELLSDQKGEVSKQYQAVIPLIGVSKRISYLLNKEHKIVAVYESLFHSKRHISHMLEKLKALPSAILPV</sequence>
<evidence type="ECO:0000256" key="10">
    <source>
        <dbReference type="ARBA" id="ARBA00038489"/>
    </source>
</evidence>
<dbReference type="CDD" id="cd03017">
    <property type="entry name" value="PRX_BCP"/>
    <property type="match status" value="1"/>
</dbReference>
<keyword evidence="8" id="KW-0676">Redox-active center</keyword>